<dbReference type="Proteomes" id="UP000005950">
    <property type="component" value="Unassembled WGS sequence"/>
</dbReference>
<accession>B9YDW7</accession>
<evidence type="ECO:0000256" key="1">
    <source>
        <dbReference type="SAM" id="MobiDB-lite"/>
    </source>
</evidence>
<dbReference type="AlphaFoldDB" id="B9YDW7"/>
<organism evidence="2 3">
    <name type="scientific">Holdemania filiformis DSM 12042</name>
    <dbReference type="NCBI Taxonomy" id="545696"/>
    <lineage>
        <taxon>Bacteria</taxon>
        <taxon>Bacillati</taxon>
        <taxon>Bacillota</taxon>
        <taxon>Erysipelotrichia</taxon>
        <taxon>Erysipelotrichales</taxon>
        <taxon>Erysipelotrichaceae</taxon>
        <taxon>Holdemania</taxon>
    </lineage>
</organism>
<dbReference type="HOGENOM" id="CLU_3168945_0_0_9"/>
<feature type="region of interest" description="Disordered" evidence="1">
    <location>
        <begin position="1"/>
        <end position="20"/>
    </location>
</feature>
<proteinExistence type="predicted"/>
<reference evidence="2 3" key="2">
    <citation type="submission" date="2009-02" db="EMBL/GenBank/DDBJ databases">
        <title>Draft genome sequence of Holdemania filiformis DSM 12042.</title>
        <authorList>
            <person name="Sudarsanam P."/>
            <person name="Ley R."/>
            <person name="Guruge J."/>
            <person name="Turnbaugh P.J."/>
            <person name="Mahowald M."/>
            <person name="Liep D."/>
            <person name="Gordon J."/>
        </authorList>
    </citation>
    <scope>NUCLEOTIDE SEQUENCE [LARGE SCALE GENOMIC DNA]</scope>
    <source>
        <strain evidence="2 3">DSM 12042</strain>
    </source>
</reference>
<gene>
    <name evidence="2" type="ORF">HOLDEFILI_04041</name>
</gene>
<comment type="caution">
    <text evidence="2">The sequence shown here is derived from an EMBL/GenBank/DDBJ whole genome shotgun (WGS) entry which is preliminary data.</text>
</comment>
<evidence type="ECO:0000313" key="2">
    <source>
        <dbReference type="EMBL" id="EEF65824.1"/>
    </source>
</evidence>
<feature type="compositionally biased region" description="Basic and acidic residues" evidence="1">
    <location>
        <begin position="11"/>
        <end position="20"/>
    </location>
</feature>
<reference evidence="2 3" key="1">
    <citation type="submission" date="2008-12" db="EMBL/GenBank/DDBJ databases">
        <authorList>
            <person name="Fulton L."/>
            <person name="Clifton S."/>
            <person name="Fulton B."/>
            <person name="Xu J."/>
            <person name="Minx P."/>
            <person name="Pepin K.H."/>
            <person name="Johnson M."/>
            <person name="Bhonagiri V."/>
            <person name="Nash W.E."/>
            <person name="Mardis E.R."/>
            <person name="Wilson R.K."/>
        </authorList>
    </citation>
    <scope>NUCLEOTIDE SEQUENCE [LARGE SCALE GENOMIC DNA]</scope>
    <source>
        <strain evidence="2 3">DSM 12042</strain>
    </source>
</reference>
<evidence type="ECO:0000313" key="3">
    <source>
        <dbReference type="Proteomes" id="UP000005950"/>
    </source>
</evidence>
<dbReference type="STRING" id="545696.HOLDEFILI_04041"/>
<name>B9YDW7_9FIRM</name>
<dbReference type="EMBL" id="ACCF01000254">
    <property type="protein sequence ID" value="EEF65824.1"/>
    <property type="molecule type" value="Genomic_DNA"/>
</dbReference>
<sequence length="47" mass="5482">MDSEGFIPSRKARENGKDQVKICQKPQNIPRTRKKMTVHYFTGELAF</sequence>
<protein>
    <submittedName>
        <fullName evidence="2">Uncharacterized protein</fullName>
    </submittedName>
</protein>